<protein>
    <submittedName>
        <fullName evidence="2">Uncharacterized protein</fullName>
    </submittedName>
</protein>
<feature type="region of interest" description="Disordered" evidence="1">
    <location>
        <begin position="71"/>
        <end position="105"/>
    </location>
</feature>
<organism evidence="2 3">
    <name type="scientific">Rhodococcus olei</name>
    <dbReference type="NCBI Taxonomy" id="2161675"/>
    <lineage>
        <taxon>Bacteria</taxon>
        <taxon>Bacillati</taxon>
        <taxon>Actinomycetota</taxon>
        <taxon>Actinomycetes</taxon>
        <taxon>Mycobacteriales</taxon>
        <taxon>Nocardiaceae</taxon>
        <taxon>Rhodococcus</taxon>
    </lineage>
</organism>
<accession>A0ABP8PBD2</accession>
<reference evidence="3" key="1">
    <citation type="journal article" date="2019" name="Int. J. Syst. Evol. Microbiol.">
        <title>The Global Catalogue of Microorganisms (GCM) 10K type strain sequencing project: providing services to taxonomists for standard genome sequencing and annotation.</title>
        <authorList>
            <consortium name="The Broad Institute Genomics Platform"/>
            <consortium name="The Broad Institute Genome Sequencing Center for Infectious Disease"/>
            <person name="Wu L."/>
            <person name="Ma J."/>
        </authorList>
    </citation>
    <scope>NUCLEOTIDE SEQUENCE [LARGE SCALE GENOMIC DNA]</scope>
    <source>
        <strain evidence="3">JCM 32206</strain>
    </source>
</reference>
<gene>
    <name evidence="2" type="ORF">GCM10023094_36280</name>
</gene>
<keyword evidence="3" id="KW-1185">Reference proteome</keyword>
<sequence length="105" mass="11041">MARARRVFAANGFGAGIDGNARSDGSTTDALLPLSGTLFDEPAIGDADTRTSPTFSLDQLQDKTFRPEPVRARAASGRLRSTNPSVWRHDSTGGCAAYAAHPPVP</sequence>
<evidence type="ECO:0000313" key="2">
    <source>
        <dbReference type="EMBL" id="GAA4483961.1"/>
    </source>
</evidence>
<proteinExistence type="predicted"/>
<dbReference type="EMBL" id="BAABFB010000059">
    <property type="protein sequence ID" value="GAA4483961.1"/>
    <property type="molecule type" value="Genomic_DNA"/>
</dbReference>
<evidence type="ECO:0000256" key="1">
    <source>
        <dbReference type="SAM" id="MobiDB-lite"/>
    </source>
</evidence>
<name>A0ABP8PBD2_9NOCA</name>
<evidence type="ECO:0000313" key="3">
    <source>
        <dbReference type="Proteomes" id="UP001501183"/>
    </source>
</evidence>
<comment type="caution">
    <text evidence="2">The sequence shown here is derived from an EMBL/GenBank/DDBJ whole genome shotgun (WGS) entry which is preliminary data.</text>
</comment>
<dbReference type="Proteomes" id="UP001501183">
    <property type="component" value="Unassembled WGS sequence"/>
</dbReference>